<accession>A0ABP7YDL4</accession>
<keyword evidence="4" id="KW-0804">Transcription</keyword>
<dbReference type="InterPro" id="IPR013249">
    <property type="entry name" value="RNA_pol_sigma70_r4_t2"/>
</dbReference>
<comment type="similarity">
    <text evidence="1">Belongs to the sigma-70 factor family. ECF subfamily.</text>
</comment>
<comment type="caution">
    <text evidence="7">The sequence shown here is derived from an EMBL/GenBank/DDBJ whole genome shotgun (WGS) entry which is preliminary data.</text>
</comment>
<dbReference type="Proteomes" id="UP001500101">
    <property type="component" value="Unassembled WGS sequence"/>
</dbReference>
<keyword evidence="3" id="KW-0731">Sigma factor</keyword>
<reference evidence="8" key="1">
    <citation type="journal article" date="2019" name="Int. J. Syst. Evol. Microbiol.">
        <title>The Global Catalogue of Microorganisms (GCM) 10K type strain sequencing project: providing services to taxonomists for standard genome sequencing and annotation.</title>
        <authorList>
            <consortium name="The Broad Institute Genomics Platform"/>
            <consortium name="The Broad Institute Genome Sequencing Center for Infectious Disease"/>
            <person name="Wu L."/>
            <person name="Ma J."/>
        </authorList>
    </citation>
    <scope>NUCLEOTIDE SEQUENCE [LARGE SCALE GENOMIC DNA]</scope>
    <source>
        <strain evidence="8">JCM 16704</strain>
    </source>
</reference>
<dbReference type="NCBIfam" id="TIGR02937">
    <property type="entry name" value="sigma70-ECF"/>
    <property type="match status" value="1"/>
</dbReference>
<keyword evidence="2" id="KW-0805">Transcription regulation</keyword>
<evidence type="ECO:0000259" key="6">
    <source>
        <dbReference type="Pfam" id="PF08281"/>
    </source>
</evidence>
<evidence type="ECO:0000256" key="4">
    <source>
        <dbReference type="ARBA" id="ARBA00023163"/>
    </source>
</evidence>
<dbReference type="SUPFAM" id="SSF88946">
    <property type="entry name" value="Sigma2 domain of RNA polymerase sigma factors"/>
    <property type="match status" value="1"/>
</dbReference>
<dbReference type="InterPro" id="IPR014284">
    <property type="entry name" value="RNA_pol_sigma-70_dom"/>
</dbReference>
<feature type="domain" description="RNA polymerase sigma-70 region 2" evidence="5">
    <location>
        <begin position="25"/>
        <end position="90"/>
    </location>
</feature>
<evidence type="ECO:0000256" key="1">
    <source>
        <dbReference type="ARBA" id="ARBA00010641"/>
    </source>
</evidence>
<proteinExistence type="inferred from homology"/>
<dbReference type="InterPro" id="IPR013325">
    <property type="entry name" value="RNA_pol_sigma_r2"/>
</dbReference>
<feature type="domain" description="RNA polymerase sigma factor 70 region 4 type 2" evidence="6">
    <location>
        <begin position="121"/>
        <end position="172"/>
    </location>
</feature>
<dbReference type="InterPro" id="IPR013324">
    <property type="entry name" value="RNA_pol_sigma_r3/r4-like"/>
</dbReference>
<dbReference type="PANTHER" id="PTHR43133:SF46">
    <property type="entry name" value="RNA POLYMERASE SIGMA-70 FACTOR ECF SUBFAMILY"/>
    <property type="match status" value="1"/>
</dbReference>
<gene>
    <name evidence="7" type="ORF">GCM10022216_07720</name>
</gene>
<dbReference type="Gene3D" id="1.10.1740.10">
    <property type="match status" value="1"/>
</dbReference>
<dbReference type="PANTHER" id="PTHR43133">
    <property type="entry name" value="RNA POLYMERASE ECF-TYPE SIGMA FACTO"/>
    <property type="match status" value="1"/>
</dbReference>
<dbReference type="EMBL" id="BAAAZI010000004">
    <property type="protein sequence ID" value="GAA4134561.1"/>
    <property type="molecule type" value="Genomic_DNA"/>
</dbReference>
<evidence type="ECO:0000313" key="7">
    <source>
        <dbReference type="EMBL" id="GAA4134561.1"/>
    </source>
</evidence>
<dbReference type="SUPFAM" id="SSF88659">
    <property type="entry name" value="Sigma3 and sigma4 domains of RNA polymerase sigma factors"/>
    <property type="match status" value="1"/>
</dbReference>
<evidence type="ECO:0000259" key="5">
    <source>
        <dbReference type="Pfam" id="PF04542"/>
    </source>
</evidence>
<evidence type="ECO:0000256" key="2">
    <source>
        <dbReference type="ARBA" id="ARBA00023015"/>
    </source>
</evidence>
<dbReference type="Pfam" id="PF04542">
    <property type="entry name" value="Sigma70_r2"/>
    <property type="match status" value="1"/>
</dbReference>
<evidence type="ECO:0000313" key="8">
    <source>
        <dbReference type="Proteomes" id="UP001500101"/>
    </source>
</evidence>
<dbReference type="Gene3D" id="1.10.10.10">
    <property type="entry name" value="Winged helix-like DNA-binding domain superfamily/Winged helix DNA-binding domain"/>
    <property type="match status" value="1"/>
</dbReference>
<dbReference type="InterPro" id="IPR036388">
    <property type="entry name" value="WH-like_DNA-bd_sf"/>
</dbReference>
<protein>
    <submittedName>
        <fullName evidence="7">RNA polymerase sigma-70 factor</fullName>
    </submittedName>
</protein>
<name>A0ABP7YDL4_9SPHI</name>
<dbReference type="Pfam" id="PF08281">
    <property type="entry name" value="Sigma70_r4_2"/>
    <property type="match status" value="1"/>
</dbReference>
<dbReference type="InterPro" id="IPR039425">
    <property type="entry name" value="RNA_pol_sigma-70-like"/>
</dbReference>
<keyword evidence="8" id="KW-1185">Reference proteome</keyword>
<evidence type="ECO:0000256" key="3">
    <source>
        <dbReference type="ARBA" id="ARBA00023082"/>
    </source>
</evidence>
<organism evidence="7 8">
    <name type="scientific">Sphingobacterium kyonggiense</name>
    <dbReference type="NCBI Taxonomy" id="714075"/>
    <lineage>
        <taxon>Bacteria</taxon>
        <taxon>Pseudomonadati</taxon>
        <taxon>Bacteroidota</taxon>
        <taxon>Sphingobacteriia</taxon>
        <taxon>Sphingobacteriales</taxon>
        <taxon>Sphingobacteriaceae</taxon>
        <taxon>Sphingobacterium</taxon>
    </lineage>
</organism>
<dbReference type="RefSeq" id="WP_344673365.1">
    <property type="nucleotide sequence ID" value="NZ_BAAAZI010000004.1"/>
</dbReference>
<sequence length="197" mass="23293">MELQEIDRKCLEQFIAGDHKSFELIYRTYGKTLYRRLFYMLKDADQVDEALQLIFVKLWMKRDELSLDRNFAGYVMQMTQNTAIDFIRKNIKNRLLEEIEQAESISLESVEDSYLIKERRMLLEAAINQLPAQRQRVFTLCKIEGYSYQEVSEMLNISTATISNHLTLAMKSIKDFTSKHQNEIKTLLFIMISLKNI</sequence>
<dbReference type="InterPro" id="IPR007627">
    <property type="entry name" value="RNA_pol_sigma70_r2"/>
</dbReference>